<keyword evidence="4" id="KW-0699">rRNA-binding</keyword>
<evidence type="ECO:0000256" key="4">
    <source>
        <dbReference type="HAMAP-Rule" id="MF_01310"/>
    </source>
</evidence>
<organism evidence="5 6">
    <name type="scientific">Candidatus Hodgkinia cicadicola</name>
    <dbReference type="NCBI Taxonomy" id="573658"/>
    <lineage>
        <taxon>Bacteria</taxon>
        <taxon>Pseudomonadati</taxon>
        <taxon>Pseudomonadota</taxon>
        <taxon>Alphaproteobacteria</taxon>
        <taxon>Hyphomicrobiales</taxon>
        <taxon>Candidatus Hodgkinia</taxon>
    </lineage>
</organism>
<reference evidence="5" key="1">
    <citation type="submission" date="2017-09" db="EMBL/GenBank/DDBJ databases">
        <authorList>
            <person name="Campbell M.A."/>
            <person name="Lukasik P."/>
            <person name="Simon C."/>
            <person name="McCutcheon J.P."/>
        </authorList>
    </citation>
    <scope>NUCLEOTIDE SEQUENCE [LARGE SCALE GENOMIC DNA]</scope>
    <source>
        <strain evidence="5">ALECUR</strain>
    </source>
</reference>
<name>A0ABX4MHE0_9HYPH</name>
<keyword evidence="2 4" id="KW-0689">Ribosomal protein</keyword>
<dbReference type="Pfam" id="PF00411">
    <property type="entry name" value="Ribosomal_S11"/>
    <property type="match status" value="1"/>
</dbReference>
<gene>
    <name evidence="4 5" type="primary">rpsK</name>
    <name evidence="5" type="ORF">alecur_170</name>
</gene>
<dbReference type="HAMAP" id="MF_01310">
    <property type="entry name" value="Ribosomal_uS11"/>
    <property type="match status" value="1"/>
</dbReference>
<dbReference type="PANTHER" id="PTHR11759">
    <property type="entry name" value="40S RIBOSOMAL PROTEIN S14/30S RIBOSOMAL PROTEIN S11"/>
    <property type="match status" value="1"/>
</dbReference>
<sequence>MGLFMVGKDLNTILHVKLTNNNTIMCCSDGVGNVLLWVSAGERGFKSKKKASPFAIQVTTEVLLKKIIAANIKNIQVEIEGVELNRDVVLRVLQSSVLNVTSIRDVTARSHNGCRSPKVRRV</sequence>
<comment type="caution">
    <text evidence="5">The sequence shown here is derived from an EMBL/GenBank/DDBJ whole genome shotgun (WGS) entry which is preliminary data.</text>
</comment>
<evidence type="ECO:0000256" key="3">
    <source>
        <dbReference type="ARBA" id="ARBA00023274"/>
    </source>
</evidence>
<comment type="similarity">
    <text evidence="1 4">Belongs to the universal ribosomal protein uS11 family.</text>
</comment>
<proteinExistence type="inferred from homology"/>
<keyword evidence="3 4" id="KW-0687">Ribonucleoprotein</keyword>
<keyword evidence="6" id="KW-1185">Reference proteome</keyword>
<protein>
    <recommendedName>
        <fullName evidence="4">Small ribosomal subunit protein uS11</fullName>
    </recommendedName>
</protein>
<comment type="function">
    <text evidence="4">Located on the platform of the 30S subunit, it bridges several disparate RNA helices of the 16S rRNA. Forms part of the Shine-Dalgarno cleft in the 70S ribosome.</text>
</comment>
<dbReference type="Gene3D" id="3.30.420.80">
    <property type="entry name" value="Ribosomal protein S11"/>
    <property type="match status" value="1"/>
</dbReference>
<dbReference type="InterPro" id="IPR001971">
    <property type="entry name" value="Ribosomal_uS11"/>
</dbReference>
<evidence type="ECO:0000256" key="2">
    <source>
        <dbReference type="ARBA" id="ARBA00022980"/>
    </source>
</evidence>
<dbReference type="PIRSF" id="PIRSF002131">
    <property type="entry name" value="Ribosomal_S11"/>
    <property type="match status" value="1"/>
</dbReference>
<dbReference type="NCBIfam" id="NF003698">
    <property type="entry name" value="PRK05309.1"/>
    <property type="match status" value="1"/>
</dbReference>
<evidence type="ECO:0000313" key="6">
    <source>
        <dbReference type="Proteomes" id="UP000229529"/>
    </source>
</evidence>
<keyword evidence="4" id="KW-0694">RNA-binding</keyword>
<evidence type="ECO:0000256" key="1">
    <source>
        <dbReference type="ARBA" id="ARBA00006194"/>
    </source>
</evidence>
<dbReference type="Proteomes" id="UP000229529">
    <property type="component" value="Unassembled WGS sequence"/>
</dbReference>
<dbReference type="InterPro" id="IPR036967">
    <property type="entry name" value="Ribosomal_uS11_sf"/>
</dbReference>
<accession>A0ABX4MHE0</accession>
<dbReference type="SUPFAM" id="SSF53137">
    <property type="entry name" value="Translational machinery components"/>
    <property type="match status" value="1"/>
</dbReference>
<dbReference type="EMBL" id="NXGS01000115">
    <property type="protein sequence ID" value="PIM96212.1"/>
    <property type="molecule type" value="Genomic_DNA"/>
</dbReference>
<comment type="subunit">
    <text evidence="4">Part of the 30S ribosomal subunit. Interacts with proteins S7 and S18. Binds to IF-3.</text>
</comment>
<dbReference type="GO" id="GO:0005840">
    <property type="term" value="C:ribosome"/>
    <property type="evidence" value="ECO:0007669"/>
    <property type="project" value="UniProtKB-KW"/>
</dbReference>
<evidence type="ECO:0000313" key="5">
    <source>
        <dbReference type="EMBL" id="PIM96212.1"/>
    </source>
</evidence>